<feature type="compositionally biased region" description="Basic and acidic residues" evidence="7">
    <location>
        <begin position="61"/>
        <end position="72"/>
    </location>
</feature>
<evidence type="ECO:0000256" key="6">
    <source>
        <dbReference type="ARBA" id="ARBA00023136"/>
    </source>
</evidence>
<dbReference type="CDD" id="cd16429">
    <property type="entry name" value="VirB10"/>
    <property type="match status" value="1"/>
</dbReference>
<dbReference type="Gene3D" id="2.40.128.260">
    <property type="entry name" value="Type IV secretion system, VirB10/TraB/TrbI"/>
    <property type="match status" value="2"/>
</dbReference>
<feature type="compositionally biased region" description="Pro residues" evidence="7">
    <location>
        <begin position="1"/>
        <end position="11"/>
    </location>
</feature>
<dbReference type="InterPro" id="IPR042217">
    <property type="entry name" value="T4SS_VirB10/TrbI"/>
</dbReference>
<keyword evidence="5 8" id="KW-1133">Transmembrane helix</keyword>
<evidence type="ECO:0000313" key="10">
    <source>
        <dbReference type="Proteomes" id="UP001589906"/>
    </source>
</evidence>
<evidence type="ECO:0000256" key="7">
    <source>
        <dbReference type="SAM" id="MobiDB-lite"/>
    </source>
</evidence>
<comment type="similarity">
    <text evidence="2">Belongs to the TrbI/VirB10 family.</text>
</comment>
<evidence type="ECO:0000256" key="3">
    <source>
        <dbReference type="ARBA" id="ARBA00022475"/>
    </source>
</evidence>
<keyword evidence="3" id="KW-1003">Cell membrane</keyword>
<feature type="transmembrane region" description="Helical" evidence="8">
    <location>
        <begin position="38"/>
        <end position="56"/>
    </location>
</feature>
<feature type="region of interest" description="Disordered" evidence="7">
    <location>
        <begin position="61"/>
        <end position="140"/>
    </location>
</feature>
<comment type="subcellular location">
    <subcellularLocation>
        <location evidence="1">Cell membrane</location>
        <topology evidence="1">Single-pass membrane protein</topology>
    </subcellularLocation>
</comment>
<evidence type="ECO:0000256" key="5">
    <source>
        <dbReference type="ARBA" id="ARBA00022989"/>
    </source>
</evidence>
<organism evidence="9 10">
    <name type="scientific">Brevundimonas balnearis</name>
    <dbReference type="NCBI Taxonomy" id="1572858"/>
    <lineage>
        <taxon>Bacteria</taxon>
        <taxon>Pseudomonadati</taxon>
        <taxon>Pseudomonadota</taxon>
        <taxon>Alphaproteobacteria</taxon>
        <taxon>Caulobacterales</taxon>
        <taxon>Caulobacteraceae</taxon>
        <taxon>Brevundimonas</taxon>
    </lineage>
</organism>
<reference evidence="9 10" key="1">
    <citation type="submission" date="2024-09" db="EMBL/GenBank/DDBJ databases">
        <authorList>
            <person name="Sun Q."/>
            <person name="Mori K."/>
        </authorList>
    </citation>
    <scope>NUCLEOTIDE SEQUENCE [LARGE SCALE GENOMIC DNA]</scope>
    <source>
        <strain evidence="9 10">NCAIM B.02621</strain>
    </source>
</reference>
<evidence type="ECO:0000313" key="9">
    <source>
        <dbReference type="EMBL" id="MFC0634651.1"/>
    </source>
</evidence>
<evidence type="ECO:0000256" key="1">
    <source>
        <dbReference type="ARBA" id="ARBA00004162"/>
    </source>
</evidence>
<dbReference type="RefSeq" id="WP_376836682.1">
    <property type="nucleotide sequence ID" value="NZ_JBHLSW010000007.1"/>
</dbReference>
<name>A0ABV6R4U7_9CAUL</name>
<keyword evidence="4 8" id="KW-0812">Transmembrane</keyword>
<sequence length="372" mass="38918">MSADTPPPPAETPETPTAVRDRGVSPVAGRLGGRHGRMITLAALAAGCGVFLFATWDRGDTRNRDREADDTPPRQLAPFEPARRPEPPLLETADTDPFAPTLVNEGDPAPAIEPAPPGGSSSGPTPAEQRRALAESAQRAPVLAYSRPGRAPDRAAVVAADRSDEAGHELDALRRVSPIVSARAGRLPDRNLLITAGSSLPCVLQTAMDSATPGYVSCLISRDVYSENGAVVLLERGTRVLGEYRGAVEPGRGRLFVLWTRAVTPTGVAVALASPAADALGRAGFDGAVDTRFWDRFGAALLLSVVDDAAYAAAGGGQSLQTTGRVPSDAASVALQGSIGIRPTLRKAHGSEVSIFVAQDLDFADVYRLRPR</sequence>
<keyword evidence="6 8" id="KW-0472">Membrane</keyword>
<evidence type="ECO:0000256" key="2">
    <source>
        <dbReference type="ARBA" id="ARBA00010265"/>
    </source>
</evidence>
<keyword evidence="10" id="KW-1185">Reference proteome</keyword>
<evidence type="ECO:0000256" key="8">
    <source>
        <dbReference type="SAM" id="Phobius"/>
    </source>
</evidence>
<dbReference type="EMBL" id="JBHLSW010000007">
    <property type="protein sequence ID" value="MFC0634651.1"/>
    <property type="molecule type" value="Genomic_DNA"/>
</dbReference>
<feature type="compositionally biased region" description="Low complexity" evidence="7">
    <location>
        <begin position="118"/>
        <end position="127"/>
    </location>
</feature>
<accession>A0ABV6R4U7</accession>
<dbReference type="InterPro" id="IPR047695">
    <property type="entry name" value="T4SS_VirB10/PtlG"/>
</dbReference>
<comment type="caution">
    <text evidence="9">The sequence shown here is derived from an EMBL/GenBank/DDBJ whole genome shotgun (WGS) entry which is preliminary data.</text>
</comment>
<dbReference type="Pfam" id="PF03743">
    <property type="entry name" value="TrbI"/>
    <property type="match status" value="1"/>
</dbReference>
<gene>
    <name evidence="9" type="primary">virB10</name>
    <name evidence="9" type="ORF">ACFFGE_12285</name>
</gene>
<protein>
    <submittedName>
        <fullName evidence="9">Type IV secretion system protein VirB10</fullName>
    </submittedName>
</protein>
<feature type="region of interest" description="Disordered" evidence="7">
    <location>
        <begin position="1"/>
        <end position="32"/>
    </location>
</feature>
<dbReference type="Proteomes" id="UP001589906">
    <property type="component" value="Unassembled WGS sequence"/>
</dbReference>
<dbReference type="InterPro" id="IPR005498">
    <property type="entry name" value="T4SS_VirB10/TraB/TrbI"/>
</dbReference>
<evidence type="ECO:0000256" key="4">
    <source>
        <dbReference type="ARBA" id="ARBA00022692"/>
    </source>
</evidence>
<proteinExistence type="inferred from homology"/>
<dbReference type="NCBIfam" id="NF038091">
    <property type="entry name" value="T4SS_VirB10"/>
    <property type="match status" value="1"/>
</dbReference>